<feature type="signal peptide" evidence="1">
    <location>
        <begin position="1"/>
        <end position="22"/>
    </location>
</feature>
<sequence length="461" mass="53209">MKNIYKLLLAVLIILLTTTMHSQTDNGWTIMYYGAGSNSSELDLFNDINGMIKGKQSKGYEAITLIDRIEGFSNDAKTLGENFTDTKLYKFDTGSYKELSGRDILPEFKKETSYEANMGDAYLLKRFIKYCKTYYPAKHYMLILRSHGDGWSMCPDDESGTEDFLYSTELSDVLSVDESVDILGLDVCSMAGLENFYEWRPNKTSFSVDYILASAPVSEAWDYNNIFTRLQTDEKISKEKSYFEEGKEKNLDPFKMTPNQFSKLLIEEIYDSQKWSSWGLFDNSKIADVKLKIDELARLLSEEKKVNIYSIIEKTTGYYHEKKEGKVIQEIAFPYIDAYDFSQKISNHQELDQKTRTKAKEVCEIIGQLIVYSYFGGKGPLPKKDNFEEGKNGVYLIAPLGNKTDALIEGTFWEYAKAWYSPYDRKDNQAHGLYDWCSDGLDTENENVDNFYEYLDFLFTK</sequence>
<dbReference type="AlphaFoldDB" id="A0A936ZSJ8"/>
<dbReference type="Proteomes" id="UP000651057">
    <property type="component" value="Unassembled WGS sequence"/>
</dbReference>
<dbReference type="Gene3D" id="3.40.50.11970">
    <property type="match status" value="1"/>
</dbReference>
<dbReference type="PANTHER" id="PTHR37835">
    <property type="entry name" value="ALPHA-CLOSTRIPAIN"/>
    <property type="match status" value="1"/>
</dbReference>
<comment type="caution">
    <text evidence="2">The sequence shown here is derived from an EMBL/GenBank/DDBJ whole genome shotgun (WGS) entry which is preliminary data.</text>
</comment>
<evidence type="ECO:0000313" key="2">
    <source>
        <dbReference type="EMBL" id="MBL0683898.1"/>
    </source>
</evidence>
<feature type="chain" id="PRO_5037473617" description="Clostripain" evidence="1">
    <location>
        <begin position="23"/>
        <end position="461"/>
    </location>
</feature>
<keyword evidence="3" id="KW-1185">Reference proteome</keyword>
<dbReference type="EMBL" id="JAERQJ010000003">
    <property type="protein sequence ID" value="MBL0683898.1"/>
    <property type="molecule type" value="Genomic_DNA"/>
</dbReference>
<protein>
    <recommendedName>
        <fullName evidence="4">Clostripain</fullName>
    </recommendedName>
</protein>
<dbReference type="RefSeq" id="WP_201919319.1">
    <property type="nucleotide sequence ID" value="NZ_BAABAX010000005.1"/>
</dbReference>
<keyword evidence="1" id="KW-0732">Signal</keyword>
<dbReference type="PANTHER" id="PTHR37835:SF1">
    <property type="entry name" value="ALPHA-CLOSTRIPAIN"/>
    <property type="match status" value="1"/>
</dbReference>
<reference evidence="2" key="1">
    <citation type="submission" date="2021-01" db="EMBL/GenBank/DDBJ databases">
        <authorList>
            <person name="Zhong Y.L."/>
        </authorList>
    </citation>
    <scope>NUCLEOTIDE SEQUENCE</scope>
    <source>
        <strain evidence="2">KCTC 23302</strain>
    </source>
</reference>
<dbReference type="InterPro" id="IPR005077">
    <property type="entry name" value="Peptidase_C11"/>
</dbReference>
<name>A0A936ZSJ8_9FLAO</name>
<dbReference type="Pfam" id="PF03415">
    <property type="entry name" value="Peptidase_C11"/>
    <property type="match status" value="1"/>
</dbReference>
<proteinExistence type="predicted"/>
<accession>A0A936ZSJ8</accession>
<evidence type="ECO:0000256" key="1">
    <source>
        <dbReference type="SAM" id="SignalP"/>
    </source>
</evidence>
<organism evidence="2 3">
    <name type="scientific">Aquimarina mytili</name>
    <dbReference type="NCBI Taxonomy" id="874423"/>
    <lineage>
        <taxon>Bacteria</taxon>
        <taxon>Pseudomonadati</taxon>
        <taxon>Bacteroidota</taxon>
        <taxon>Flavobacteriia</taxon>
        <taxon>Flavobacteriales</taxon>
        <taxon>Flavobacteriaceae</taxon>
        <taxon>Aquimarina</taxon>
    </lineage>
</organism>
<gene>
    <name evidence="2" type="ORF">JJQ60_10245</name>
</gene>
<evidence type="ECO:0000313" key="3">
    <source>
        <dbReference type="Proteomes" id="UP000651057"/>
    </source>
</evidence>
<evidence type="ECO:0008006" key="4">
    <source>
        <dbReference type="Google" id="ProtNLM"/>
    </source>
</evidence>